<comment type="caution">
    <text evidence="1">The sequence shown here is derived from an EMBL/GenBank/DDBJ whole genome shotgun (WGS) entry which is preliminary data.</text>
</comment>
<evidence type="ECO:0000313" key="2">
    <source>
        <dbReference type="Proteomes" id="UP000634136"/>
    </source>
</evidence>
<keyword evidence="2" id="KW-1185">Reference proteome</keyword>
<evidence type="ECO:0000313" key="1">
    <source>
        <dbReference type="EMBL" id="KAF7809517.1"/>
    </source>
</evidence>
<gene>
    <name evidence="1" type="ORF">G2W53_036260</name>
</gene>
<dbReference type="AlphaFoldDB" id="A0A834STK7"/>
<reference evidence="1" key="1">
    <citation type="submission" date="2020-09" db="EMBL/GenBank/DDBJ databases">
        <title>Genome-Enabled Discovery of Anthraquinone Biosynthesis in Senna tora.</title>
        <authorList>
            <person name="Kang S.-H."/>
            <person name="Pandey R.P."/>
            <person name="Lee C.-M."/>
            <person name="Sim J.-S."/>
            <person name="Jeong J.-T."/>
            <person name="Choi B.-S."/>
            <person name="Jung M."/>
            <person name="Ginzburg D."/>
            <person name="Zhao K."/>
            <person name="Won S.Y."/>
            <person name="Oh T.-J."/>
            <person name="Yu Y."/>
            <person name="Kim N.-H."/>
            <person name="Lee O.R."/>
            <person name="Lee T.-H."/>
            <person name="Bashyal P."/>
            <person name="Kim T.-S."/>
            <person name="Lee W.-H."/>
            <person name="Kawkins C."/>
            <person name="Kim C.-K."/>
            <person name="Kim J.S."/>
            <person name="Ahn B.O."/>
            <person name="Rhee S.Y."/>
            <person name="Sohng J.K."/>
        </authorList>
    </citation>
    <scope>NUCLEOTIDE SEQUENCE</scope>
    <source>
        <tissue evidence="1">Leaf</tissue>
    </source>
</reference>
<accession>A0A834STK7</accession>
<dbReference type="Proteomes" id="UP000634136">
    <property type="component" value="Unassembled WGS sequence"/>
</dbReference>
<proteinExistence type="predicted"/>
<sequence>MLVEKGGPERSYRKHIQQHLAIVFGIKHGQTVFREEHPKLFDARGLILLSLMDNS</sequence>
<name>A0A834STK7_9FABA</name>
<protein>
    <submittedName>
        <fullName evidence="1">Uncharacterized protein</fullName>
    </submittedName>
</protein>
<organism evidence="1 2">
    <name type="scientific">Senna tora</name>
    <dbReference type="NCBI Taxonomy" id="362788"/>
    <lineage>
        <taxon>Eukaryota</taxon>
        <taxon>Viridiplantae</taxon>
        <taxon>Streptophyta</taxon>
        <taxon>Embryophyta</taxon>
        <taxon>Tracheophyta</taxon>
        <taxon>Spermatophyta</taxon>
        <taxon>Magnoliopsida</taxon>
        <taxon>eudicotyledons</taxon>
        <taxon>Gunneridae</taxon>
        <taxon>Pentapetalae</taxon>
        <taxon>rosids</taxon>
        <taxon>fabids</taxon>
        <taxon>Fabales</taxon>
        <taxon>Fabaceae</taxon>
        <taxon>Caesalpinioideae</taxon>
        <taxon>Cassia clade</taxon>
        <taxon>Senna</taxon>
    </lineage>
</organism>
<dbReference type="EMBL" id="JAAIUW010000011">
    <property type="protein sequence ID" value="KAF7809517.1"/>
    <property type="molecule type" value="Genomic_DNA"/>
</dbReference>